<dbReference type="EMBL" id="MU273549">
    <property type="protein sequence ID" value="KAI0032336.1"/>
    <property type="molecule type" value="Genomic_DNA"/>
</dbReference>
<feature type="non-terminal residue" evidence="1">
    <location>
        <position position="1"/>
    </location>
</feature>
<accession>A0ACB8QKH9</accession>
<comment type="caution">
    <text evidence="1">The sequence shown here is derived from an EMBL/GenBank/DDBJ whole genome shotgun (WGS) entry which is preliminary data.</text>
</comment>
<sequence>RFGEVLPIGRDDYTREVTEASKVDDEEGSGRGTGVVCFLYKDGIPRSDRTTQHVRQLSRKHPRTKFVSIVGDKCLPNLPDSRVPMFIVYRCGEIVTQITSWGADRERTAEGAHRFDCFNTLEALLILCGAVVPPERSLPTKKSGESDEESGDEGGDRSAQMRSRATRTNYSAKNVRGSSKQDDSDSDFDM</sequence>
<name>A0ACB8QKH9_9AGAM</name>
<organism evidence="1 2">
    <name type="scientific">Vararia minispora EC-137</name>
    <dbReference type="NCBI Taxonomy" id="1314806"/>
    <lineage>
        <taxon>Eukaryota</taxon>
        <taxon>Fungi</taxon>
        <taxon>Dikarya</taxon>
        <taxon>Basidiomycota</taxon>
        <taxon>Agaricomycotina</taxon>
        <taxon>Agaricomycetes</taxon>
        <taxon>Russulales</taxon>
        <taxon>Lachnocladiaceae</taxon>
        <taxon>Vararia</taxon>
    </lineage>
</organism>
<dbReference type="Proteomes" id="UP000814128">
    <property type="component" value="Unassembled WGS sequence"/>
</dbReference>
<reference evidence="1" key="2">
    <citation type="journal article" date="2022" name="New Phytol.">
        <title>Evolutionary transition to the ectomycorrhizal habit in the genomes of a hyperdiverse lineage of mushroom-forming fungi.</title>
        <authorList>
            <person name="Looney B."/>
            <person name="Miyauchi S."/>
            <person name="Morin E."/>
            <person name="Drula E."/>
            <person name="Courty P.E."/>
            <person name="Kohler A."/>
            <person name="Kuo A."/>
            <person name="LaButti K."/>
            <person name="Pangilinan J."/>
            <person name="Lipzen A."/>
            <person name="Riley R."/>
            <person name="Andreopoulos W."/>
            <person name="He G."/>
            <person name="Johnson J."/>
            <person name="Nolan M."/>
            <person name="Tritt A."/>
            <person name="Barry K.W."/>
            <person name="Grigoriev I.V."/>
            <person name="Nagy L.G."/>
            <person name="Hibbett D."/>
            <person name="Henrissat B."/>
            <person name="Matheny P.B."/>
            <person name="Labbe J."/>
            <person name="Martin F.M."/>
        </authorList>
    </citation>
    <scope>NUCLEOTIDE SEQUENCE</scope>
    <source>
        <strain evidence="1">EC-137</strain>
    </source>
</reference>
<feature type="non-terminal residue" evidence="1">
    <location>
        <position position="190"/>
    </location>
</feature>
<gene>
    <name evidence="1" type="ORF">K488DRAFT_38545</name>
</gene>
<proteinExistence type="predicted"/>
<evidence type="ECO:0000313" key="1">
    <source>
        <dbReference type="EMBL" id="KAI0032336.1"/>
    </source>
</evidence>
<evidence type="ECO:0000313" key="2">
    <source>
        <dbReference type="Proteomes" id="UP000814128"/>
    </source>
</evidence>
<reference evidence="1" key="1">
    <citation type="submission" date="2021-02" db="EMBL/GenBank/DDBJ databases">
        <authorList>
            <consortium name="DOE Joint Genome Institute"/>
            <person name="Ahrendt S."/>
            <person name="Looney B.P."/>
            <person name="Miyauchi S."/>
            <person name="Morin E."/>
            <person name="Drula E."/>
            <person name="Courty P.E."/>
            <person name="Chicoki N."/>
            <person name="Fauchery L."/>
            <person name="Kohler A."/>
            <person name="Kuo A."/>
            <person name="Labutti K."/>
            <person name="Pangilinan J."/>
            <person name="Lipzen A."/>
            <person name="Riley R."/>
            <person name="Andreopoulos W."/>
            <person name="He G."/>
            <person name="Johnson J."/>
            <person name="Barry K.W."/>
            <person name="Grigoriev I.V."/>
            <person name="Nagy L."/>
            <person name="Hibbett D."/>
            <person name="Henrissat B."/>
            <person name="Matheny P.B."/>
            <person name="Labbe J."/>
            <person name="Martin F."/>
        </authorList>
    </citation>
    <scope>NUCLEOTIDE SEQUENCE</scope>
    <source>
        <strain evidence="1">EC-137</strain>
    </source>
</reference>
<keyword evidence="2" id="KW-1185">Reference proteome</keyword>
<protein>
    <submittedName>
        <fullName evidence="1">Uncharacterized protein</fullName>
    </submittedName>
</protein>